<dbReference type="EMBL" id="BAAAUG010000087">
    <property type="protein sequence ID" value="GAA3120939.1"/>
    <property type="molecule type" value="Genomic_DNA"/>
</dbReference>
<reference evidence="3" key="1">
    <citation type="journal article" date="2019" name="Int. J. Syst. Evol. Microbiol.">
        <title>The Global Catalogue of Microorganisms (GCM) 10K type strain sequencing project: providing services to taxonomists for standard genome sequencing and annotation.</title>
        <authorList>
            <consortium name="The Broad Institute Genomics Platform"/>
            <consortium name="The Broad Institute Genome Sequencing Center for Infectious Disease"/>
            <person name="Wu L."/>
            <person name="Ma J."/>
        </authorList>
    </citation>
    <scope>NUCLEOTIDE SEQUENCE [LARGE SCALE GENOMIC DNA]</scope>
    <source>
        <strain evidence="3">JCM 9092</strain>
    </source>
</reference>
<evidence type="ECO:0000313" key="3">
    <source>
        <dbReference type="Proteomes" id="UP001501637"/>
    </source>
</evidence>
<keyword evidence="3" id="KW-1185">Reference proteome</keyword>
<sequence>MARRCAISFQVCRSYAAKRAGGGGDVDEDMARAVISARVHGSTPRCHEEDRPDTRGITPPVLSPAVPHHERSVLADA</sequence>
<evidence type="ECO:0000256" key="1">
    <source>
        <dbReference type="SAM" id="MobiDB-lite"/>
    </source>
</evidence>
<protein>
    <recommendedName>
        <fullName evidence="4">Transposase</fullName>
    </recommendedName>
</protein>
<evidence type="ECO:0000313" key="2">
    <source>
        <dbReference type="EMBL" id="GAA3120939.1"/>
    </source>
</evidence>
<feature type="region of interest" description="Disordered" evidence="1">
    <location>
        <begin position="39"/>
        <end position="77"/>
    </location>
</feature>
<proteinExistence type="predicted"/>
<evidence type="ECO:0008006" key="4">
    <source>
        <dbReference type="Google" id="ProtNLM"/>
    </source>
</evidence>
<name>A0ABP6MQS0_9ACTN</name>
<organism evidence="2 3">
    <name type="scientific">Streptomyces rectiviolaceus</name>
    <dbReference type="NCBI Taxonomy" id="332591"/>
    <lineage>
        <taxon>Bacteria</taxon>
        <taxon>Bacillati</taxon>
        <taxon>Actinomycetota</taxon>
        <taxon>Actinomycetes</taxon>
        <taxon>Kitasatosporales</taxon>
        <taxon>Streptomycetaceae</taxon>
        <taxon>Streptomyces</taxon>
    </lineage>
</organism>
<accession>A0ABP6MQS0</accession>
<comment type="caution">
    <text evidence="2">The sequence shown here is derived from an EMBL/GenBank/DDBJ whole genome shotgun (WGS) entry which is preliminary data.</text>
</comment>
<dbReference type="Proteomes" id="UP001501637">
    <property type="component" value="Unassembled WGS sequence"/>
</dbReference>
<feature type="compositionally biased region" description="Basic and acidic residues" evidence="1">
    <location>
        <begin position="45"/>
        <end position="54"/>
    </location>
</feature>
<feature type="compositionally biased region" description="Basic and acidic residues" evidence="1">
    <location>
        <begin position="67"/>
        <end position="77"/>
    </location>
</feature>
<gene>
    <name evidence="2" type="ORF">GCM10010449_48680</name>
</gene>